<dbReference type="PANTHER" id="PTHR33327">
    <property type="entry name" value="ENDONUCLEASE"/>
    <property type="match status" value="1"/>
</dbReference>
<evidence type="ECO:0000313" key="2">
    <source>
        <dbReference type="Proteomes" id="UP000887013"/>
    </source>
</evidence>
<organism evidence="1 2">
    <name type="scientific">Nephila pilipes</name>
    <name type="common">Giant wood spider</name>
    <name type="synonym">Nephila maculata</name>
    <dbReference type="NCBI Taxonomy" id="299642"/>
    <lineage>
        <taxon>Eukaryota</taxon>
        <taxon>Metazoa</taxon>
        <taxon>Ecdysozoa</taxon>
        <taxon>Arthropoda</taxon>
        <taxon>Chelicerata</taxon>
        <taxon>Arachnida</taxon>
        <taxon>Araneae</taxon>
        <taxon>Araneomorphae</taxon>
        <taxon>Entelegynae</taxon>
        <taxon>Araneoidea</taxon>
        <taxon>Nephilidae</taxon>
        <taxon>Nephila</taxon>
    </lineage>
</organism>
<name>A0A8X6QMM4_NEPPI</name>
<accession>A0A8X6QMM4</accession>
<dbReference type="PANTHER" id="PTHR33327:SF3">
    <property type="entry name" value="RNA-DIRECTED DNA POLYMERASE"/>
    <property type="match status" value="1"/>
</dbReference>
<proteinExistence type="predicted"/>
<comment type="caution">
    <text evidence="1">The sequence shown here is derived from an EMBL/GenBank/DDBJ whole genome shotgun (WGS) entry which is preliminary data.</text>
</comment>
<reference evidence="1" key="1">
    <citation type="submission" date="2020-08" db="EMBL/GenBank/DDBJ databases">
        <title>Multicomponent nature underlies the extraordinary mechanical properties of spider dragline silk.</title>
        <authorList>
            <person name="Kono N."/>
            <person name="Nakamura H."/>
            <person name="Mori M."/>
            <person name="Yoshida Y."/>
            <person name="Ohtoshi R."/>
            <person name="Malay A.D."/>
            <person name="Moran D.A.P."/>
            <person name="Tomita M."/>
            <person name="Numata K."/>
            <person name="Arakawa K."/>
        </authorList>
    </citation>
    <scope>NUCLEOTIDE SEQUENCE</scope>
</reference>
<dbReference type="AlphaFoldDB" id="A0A8X6QMM4"/>
<gene>
    <name evidence="1" type="primary">AVEN_52770_1</name>
    <name evidence="1" type="ORF">NPIL_574971</name>
</gene>
<dbReference type="OrthoDB" id="6468684at2759"/>
<dbReference type="EMBL" id="BMAW01128705">
    <property type="protein sequence ID" value="GFU27085.1"/>
    <property type="molecule type" value="Genomic_DNA"/>
</dbReference>
<keyword evidence="2" id="KW-1185">Reference proteome</keyword>
<protein>
    <submittedName>
        <fullName evidence="1">Uncharacterized protein</fullName>
    </submittedName>
</protein>
<dbReference type="Proteomes" id="UP000887013">
    <property type="component" value="Unassembled WGS sequence"/>
</dbReference>
<evidence type="ECO:0000313" key="1">
    <source>
        <dbReference type="EMBL" id="GFU27085.1"/>
    </source>
</evidence>
<sequence>MRKHAESESGRLRLLSQDSQLLEGAPSSLLRQMKELNCGHVSNDILKTSFLQHLPLAMQQILSVCDDDLDKLTEFADITDETTLNISTASEVSIDPSLLALEAKVEELAKQI</sequence>